<evidence type="ECO:0000256" key="1">
    <source>
        <dbReference type="SAM" id="SignalP"/>
    </source>
</evidence>
<sequence length="492" mass="53627">MQPFKLNTVLLALVTASLTACGGGSSDSNNAVGSQADLTGVAIDGYVEGATAFVDYNLNGQLDDNEPSALTDQNGQFEFSGVDGVCADYAPVIIDVPVGAYDSDYGVVSEAYRLTFPPKFSSNYSNDILNTTPFTTVIWNAIKTELSELGADGCQTLAASSSLQGKIKQRVAEQEYRLANRYNIAVSDLYGDFIKDGNIAQHQLAQSLTIGLAKAYEETRVFETLYPDAHVAYVEYWLGNPASDDISVADTWYRKEYIGHPEYALETVYQVSNDLDTIVTMTHYLKTNTTLGQYNDSETFVVMDEDTLNNYPSSAYHCTKQLRANQKGNTVGDVYYEFAINAQGGVNDAAECEALDIDANRSGTPLTAMTKDQYGRYITYAQFDFESGDNANVDGLNYALTNQLIDAPTAFDGVSTISPEIDLTEGYGALSWIRSAWEYLNDGSMIYTEHRSTGLWIVTDTAANGTYSVSCGLDKTSLTVMDMTSCLNLVGH</sequence>
<name>A0A0Q2S925_VIBFU</name>
<protein>
    <recommendedName>
        <fullName evidence="4">Lipoprotein</fullName>
    </recommendedName>
</protein>
<organism evidence="2 3">
    <name type="scientific">Vibrio furnissii</name>
    <dbReference type="NCBI Taxonomy" id="29494"/>
    <lineage>
        <taxon>Bacteria</taxon>
        <taxon>Pseudomonadati</taxon>
        <taxon>Pseudomonadota</taxon>
        <taxon>Gammaproteobacteria</taxon>
        <taxon>Vibrionales</taxon>
        <taxon>Vibrionaceae</taxon>
        <taxon>Vibrio</taxon>
    </lineage>
</organism>
<keyword evidence="3" id="KW-1185">Reference proteome</keyword>
<feature type="chain" id="PRO_5006196668" description="Lipoprotein" evidence="1">
    <location>
        <begin position="21"/>
        <end position="492"/>
    </location>
</feature>
<reference evidence="2 3" key="1">
    <citation type="submission" date="2015-08" db="EMBL/GenBank/DDBJ databases">
        <title>Antibacterial properties of a collection of Vibrionaceae strains.</title>
        <authorList>
            <person name="Giubergia S."/>
        </authorList>
    </citation>
    <scope>NUCLEOTIDE SEQUENCE [LARGE SCALE GENOMIC DNA]</scope>
    <source>
        <strain evidence="2 3">S0821</strain>
    </source>
</reference>
<gene>
    <name evidence="2" type="ORF">AMR76_20900</name>
</gene>
<proteinExistence type="predicted"/>
<evidence type="ECO:0000313" key="2">
    <source>
        <dbReference type="EMBL" id="KQH83771.1"/>
    </source>
</evidence>
<dbReference type="RefSeq" id="WP_055467096.1">
    <property type="nucleotide sequence ID" value="NZ_LKHS01000028.1"/>
</dbReference>
<accession>A0A0Q2S925</accession>
<evidence type="ECO:0008006" key="4">
    <source>
        <dbReference type="Google" id="ProtNLM"/>
    </source>
</evidence>
<dbReference type="EMBL" id="LKHS01000028">
    <property type="protein sequence ID" value="KQH83771.1"/>
    <property type="molecule type" value="Genomic_DNA"/>
</dbReference>
<dbReference type="PROSITE" id="PS51257">
    <property type="entry name" value="PROKAR_LIPOPROTEIN"/>
    <property type="match status" value="1"/>
</dbReference>
<feature type="signal peptide" evidence="1">
    <location>
        <begin position="1"/>
        <end position="20"/>
    </location>
</feature>
<comment type="caution">
    <text evidence="2">The sequence shown here is derived from an EMBL/GenBank/DDBJ whole genome shotgun (WGS) entry which is preliminary data.</text>
</comment>
<dbReference type="Proteomes" id="UP000051221">
    <property type="component" value="Unassembled WGS sequence"/>
</dbReference>
<dbReference type="SUPFAM" id="SSF117074">
    <property type="entry name" value="Hypothetical protein PA1324"/>
    <property type="match status" value="1"/>
</dbReference>
<dbReference type="InParanoid" id="A0A0Q2S925"/>
<dbReference type="AlphaFoldDB" id="A0A0Q2S925"/>
<keyword evidence="1" id="KW-0732">Signal</keyword>
<evidence type="ECO:0000313" key="3">
    <source>
        <dbReference type="Proteomes" id="UP000051221"/>
    </source>
</evidence>